<accession>A0A3P1TDF3</accession>
<dbReference type="RefSeq" id="WP_124842322.1">
    <property type="nucleotide sequence ID" value="NZ_JAUNKP010000001.1"/>
</dbReference>
<evidence type="ECO:0000256" key="2">
    <source>
        <dbReference type="ARBA" id="ARBA00006490"/>
    </source>
</evidence>
<dbReference type="OrthoDB" id="9808002at2"/>
<dbReference type="InterPro" id="IPR015422">
    <property type="entry name" value="PyrdxlP-dep_Trfase_small"/>
</dbReference>
<dbReference type="AlphaFoldDB" id="A0A3P1TDF3"/>
<dbReference type="GO" id="GO:0046872">
    <property type="term" value="F:metal ion binding"/>
    <property type="evidence" value="ECO:0007669"/>
    <property type="project" value="UniProtKB-KW"/>
</dbReference>
<evidence type="ECO:0000313" key="10">
    <source>
        <dbReference type="EMBL" id="RRD07270.1"/>
    </source>
</evidence>
<reference evidence="10 11" key="1">
    <citation type="submission" date="2018-11" db="EMBL/GenBank/DDBJ databases">
        <title>Genomes From Bacteria Associated with the Canine Oral Cavity: a Test Case for Automated Genome-Based Taxonomic Assignment.</title>
        <authorList>
            <person name="Coil D.A."/>
            <person name="Jospin G."/>
            <person name="Darling A.E."/>
            <person name="Wallis C."/>
            <person name="Davis I.J."/>
            <person name="Harris S."/>
            <person name="Eisen J.A."/>
            <person name="Holcombe L.J."/>
            <person name="O'Flynn C."/>
        </authorList>
    </citation>
    <scope>NUCLEOTIDE SEQUENCE [LARGE SCALE GENOMIC DNA]</scope>
    <source>
        <strain evidence="10 11">OH887_COT-365</strain>
    </source>
</reference>
<evidence type="ECO:0000256" key="1">
    <source>
        <dbReference type="ARBA" id="ARBA00001933"/>
    </source>
</evidence>
<comment type="cofactor">
    <cofactor evidence="1">
        <name>pyridoxal 5'-phosphate</name>
        <dbReference type="ChEBI" id="CHEBI:597326"/>
    </cofactor>
</comment>
<dbReference type="InterPro" id="IPR015421">
    <property type="entry name" value="PyrdxlP-dep_Trfase_major"/>
</dbReference>
<dbReference type="EMBL" id="RQZG01000001">
    <property type="protein sequence ID" value="RRD07270.1"/>
    <property type="molecule type" value="Genomic_DNA"/>
</dbReference>
<keyword evidence="5" id="KW-0663">Pyridoxal phosphate</keyword>
<feature type="domain" description="Aminotransferase class V" evidence="9">
    <location>
        <begin position="3"/>
        <end position="353"/>
    </location>
</feature>
<evidence type="ECO:0000256" key="4">
    <source>
        <dbReference type="ARBA" id="ARBA00022723"/>
    </source>
</evidence>
<keyword evidence="3 10" id="KW-0808">Transferase</keyword>
<dbReference type="Proteomes" id="UP000280819">
    <property type="component" value="Unassembled WGS sequence"/>
</dbReference>
<evidence type="ECO:0000256" key="5">
    <source>
        <dbReference type="ARBA" id="ARBA00022898"/>
    </source>
</evidence>
<sequence>MRTYLDHAATSPLRPAVGEVLAEALLAGGNPSSLHRTGQRARRRLEEAREELAAAVGAEPSEVVFTSGGSEADTLAVLGSRWARPERPRLLISAVEHPAVAEARAHGAELLGVDDEGRVLAEEVEMLDPLVALVSVMHVNNETGTRQPIREWAEHAHRVGAWFHTDAVQALGHVLVDFHDSGADLMSLSAHKIGGPVGIGALLVRRGTAVAPLGLGGRQEGRLRSGTQPVALAQAFAAATTMATAGLEQEAARLTGLRDRLRGLCLALGGQLNGAQDAAPHIVNVTFPGTRAEDLLFLLDEAGIDAAAGAACRAGVQAPSEVLLAMGRDEAAAAAALRFSLGHDSTGADITRLGEVLPGILGRARTAK</sequence>
<gene>
    <name evidence="10" type="ORF">EII34_01950</name>
</gene>
<dbReference type="PANTHER" id="PTHR11601:SF34">
    <property type="entry name" value="CYSTEINE DESULFURASE"/>
    <property type="match status" value="1"/>
</dbReference>
<proteinExistence type="inferred from homology"/>
<dbReference type="SUPFAM" id="SSF53383">
    <property type="entry name" value="PLP-dependent transferases"/>
    <property type="match status" value="1"/>
</dbReference>
<dbReference type="InterPro" id="IPR015424">
    <property type="entry name" value="PyrdxlP-dep_Trfase"/>
</dbReference>
<dbReference type="GO" id="GO:0008483">
    <property type="term" value="F:transaminase activity"/>
    <property type="evidence" value="ECO:0007669"/>
    <property type="project" value="UniProtKB-KW"/>
</dbReference>
<comment type="similarity">
    <text evidence="2">Belongs to the class-V pyridoxal-phosphate-dependent aminotransferase family. NifS/IscS subfamily.</text>
</comment>
<dbReference type="PANTHER" id="PTHR11601">
    <property type="entry name" value="CYSTEINE DESULFURYLASE FAMILY MEMBER"/>
    <property type="match status" value="1"/>
</dbReference>
<evidence type="ECO:0000256" key="8">
    <source>
        <dbReference type="ARBA" id="ARBA00050776"/>
    </source>
</evidence>
<dbReference type="Pfam" id="PF00266">
    <property type="entry name" value="Aminotran_5"/>
    <property type="match status" value="1"/>
</dbReference>
<dbReference type="PIRSF" id="PIRSF005572">
    <property type="entry name" value="NifS"/>
    <property type="match status" value="1"/>
</dbReference>
<dbReference type="GO" id="GO:0051536">
    <property type="term" value="F:iron-sulfur cluster binding"/>
    <property type="evidence" value="ECO:0007669"/>
    <property type="project" value="UniProtKB-KW"/>
</dbReference>
<comment type="catalytic activity">
    <reaction evidence="8">
        <text>(sulfur carrier)-H + L-cysteine = (sulfur carrier)-SH + L-alanine</text>
        <dbReference type="Rhea" id="RHEA:43892"/>
        <dbReference type="Rhea" id="RHEA-COMP:14737"/>
        <dbReference type="Rhea" id="RHEA-COMP:14739"/>
        <dbReference type="ChEBI" id="CHEBI:29917"/>
        <dbReference type="ChEBI" id="CHEBI:35235"/>
        <dbReference type="ChEBI" id="CHEBI:57972"/>
        <dbReference type="ChEBI" id="CHEBI:64428"/>
        <dbReference type="EC" id="2.8.1.7"/>
    </reaction>
</comment>
<keyword evidence="10" id="KW-0032">Aminotransferase</keyword>
<protein>
    <submittedName>
        <fullName evidence="10">Aminotransferase class V-fold PLP-dependent enzyme</fullName>
    </submittedName>
</protein>
<evidence type="ECO:0000313" key="11">
    <source>
        <dbReference type="Proteomes" id="UP000280819"/>
    </source>
</evidence>
<dbReference type="Gene3D" id="3.40.640.10">
    <property type="entry name" value="Type I PLP-dependent aspartate aminotransferase-like (Major domain)"/>
    <property type="match status" value="1"/>
</dbReference>
<dbReference type="Gene3D" id="3.90.1150.10">
    <property type="entry name" value="Aspartate Aminotransferase, domain 1"/>
    <property type="match status" value="1"/>
</dbReference>
<keyword evidence="6" id="KW-0408">Iron</keyword>
<dbReference type="Gene3D" id="1.10.260.50">
    <property type="match status" value="1"/>
</dbReference>
<organism evidence="10 11">
    <name type="scientific">Arachnia propionica</name>
    <dbReference type="NCBI Taxonomy" id="1750"/>
    <lineage>
        <taxon>Bacteria</taxon>
        <taxon>Bacillati</taxon>
        <taxon>Actinomycetota</taxon>
        <taxon>Actinomycetes</taxon>
        <taxon>Propionibacteriales</taxon>
        <taxon>Propionibacteriaceae</taxon>
        <taxon>Arachnia</taxon>
    </lineage>
</organism>
<comment type="caution">
    <text evidence="10">The sequence shown here is derived from an EMBL/GenBank/DDBJ whole genome shotgun (WGS) entry which is preliminary data.</text>
</comment>
<keyword evidence="7" id="KW-0411">Iron-sulfur</keyword>
<keyword evidence="4" id="KW-0479">Metal-binding</keyword>
<evidence type="ECO:0000259" key="9">
    <source>
        <dbReference type="Pfam" id="PF00266"/>
    </source>
</evidence>
<dbReference type="InterPro" id="IPR000192">
    <property type="entry name" value="Aminotrans_V_dom"/>
</dbReference>
<dbReference type="GO" id="GO:0031071">
    <property type="term" value="F:cysteine desulfurase activity"/>
    <property type="evidence" value="ECO:0007669"/>
    <property type="project" value="UniProtKB-EC"/>
</dbReference>
<evidence type="ECO:0000256" key="7">
    <source>
        <dbReference type="ARBA" id="ARBA00023014"/>
    </source>
</evidence>
<name>A0A3P1TDF3_9ACTN</name>
<evidence type="ECO:0000256" key="6">
    <source>
        <dbReference type="ARBA" id="ARBA00023004"/>
    </source>
</evidence>
<evidence type="ECO:0000256" key="3">
    <source>
        <dbReference type="ARBA" id="ARBA00022679"/>
    </source>
</evidence>
<dbReference type="InterPro" id="IPR016454">
    <property type="entry name" value="Cysteine_dSase"/>
</dbReference>